<dbReference type="GO" id="GO:0006914">
    <property type="term" value="P:autophagy"/>
    <property type="evidence" value="ECO:0007669"/>
    <property type="project" value="TreeGrafter"/>
</dbReference>
<sequence>MKLTIYFDDVVIAINPQKVEILQSGNIEAKALANTIFETPIRERLQIFLQSSDLYDLEEVLDLIEGSELWLEKAILYRRLGQETLVLQILALLLEMYLDPQAGKDPMFTAAVRLLHNHGESLDPLQVLEVLNSQ</sequence>
<dbReference type="AlphaFoldDB" id="A0AAN9JRP9"/>
<dbReference type="PANTHER" id="PTHR12894:SF43">
    <property type="entry name" value="VACUOLAR SORTING PROTEIN 3"/>
    <property type="match status" value="1"/>
</dbReference>
<dbReference type="EMBL" id="JAYKXN010000003">
    <property type="protein sequence ID" value="KAK7302881.1"/>
    <property type="molecule type" value="Genomic_DNA"/>
</dbReference>
<dbReference type="GO" id="GO:0005737">
    <property type="term" value="C:cytoplasm"/>
    <property type="evidence" value="ECO:0007669"/>
    <property type="project" value="TreeGrafter"/>
</dbReference>
<comment type="caution">
    <text evidence="1">The sequence shown here is derived from an EMBL/GenBank/DDBJ whole genome shotgun (WGS) entry which is preliminary data.</text>
</comment>
<proteinExistence type="predicted"/>
<dbReference type="PANTHER" id="PTHR12894">
    <property type="entry name" value="CNH DOMAIN CONTAINING"/>
    <property type="match status" value="1"/>
</dbReference>
<accession>A0AAN9JRP9</accession>
<evidence type="ECO:0000313" key="2">
    <source>
        <dbReference type="Proteomes" id="UP001359559"/>
    </source>
</evidence>
<reference evidence="1 2" key="1">
    <citation type="submission" date="2024-01" db="EMBL/GenBank/DDBJ databases">
        <title>The genomes of 5 underutilized Papilionoideae crops provide insights into root nodulation and disease resistance.</title>
        <authorList>
            <person name="Yuan L."/>
        </authorList>
    </citation>
    <scope>NUCLEOTIDE SEQUENCE [LARGE SCALE GENOMIC DNA]</scope>
    <source>
        <strain evidence="1">LY-2023</strain>
        <tissue evidence="1">Leaf</tissue>
    </source>
</reference>
<protein>
    <submittedName>
        <fullName evidence="1">Uncharacterized protein</fullName>
    </submittedName>
</protein>
<organism evidence="1 2">
    <name type="scientific">Clitoria ternatea</name>
    <name type="common">Butterfly pea</name>
    <dbReference type="NCBI Taxonomy" id="43366"/>
    <lineage>
        <taxon>Eukaryota</taxon>
        <taxon>Viridiplantae</taxon>
        <taxon>Streptophyta</taxon>
        <taxon>Embryophyta</taxon>
        <taxon>Tracheophyta</taxon>
        <taxon>Spermatophyta</taxon>
        <taxon>Magnoliopsida</taxon>
        <taxon>eudicotyledons</taxon>
        <taxon>Gunneridae</taxon>
        <taxon>Pentapetalae</taxon>
        <taxon>rosids</taxon>
        <taxon>fabids</taxon>
        <taxon>Fabales</taxon>
        <taxon>Fabaceae</taxon>
        <taxon>Papilionoideae</taxon>
        <taxon>50 kb inversion clade</taxon>
        <taxon>NPAAA clade</taxon>
        <taxon>indigoferoid/millettioid clade</taxon>
        <taxon>Phaseoleae</taxon>
        <taxon>Clitoria</taxon>
    </lineage>
</organism>
<name>A0AAN9JRP9_CLITE</name>
<gene>
    <name evidence="1" type="ORF">RJT34_13778</name>
</gene>
<dbReference type="Proteomes" id="UP001359559">
    <property type="component" value="Unassembled WGS sequence"/>
</dbReference>
<dbReference type="GO" id="GO:0034058">
    <property type="term" value="P:endosomal vesicle fusion"/>
    <property type="evidence" value="ECO:0007669"/>
    <property type="project" value="TreeGrafter"/>
</dbReference>
<evidence type="ECO:0000313" key="1">
    <source>
        <dbReference type="EMBL" id="KAK7302881.1"/>
    </source>
</evidence>
<dbReference type="InterPro" id="IPR032914">
    <property type="entry name" value="Vam6/VPS39/TRAP1"/>
</dbReference>
<keyword evidence="2" id="KW-1185">Reference proteome</keyword>
<dbReference type="GO" id="GO:0016020">
    <property type="term" value="C:membrane"/>
    <property type="evidence" value="ECO:0007669"/>
    <property type="project" value="TreeGrafter"/>
</dbReference>